<evidence type="ECO:0000256" key="1">
    <source>
        <dbReference type="SAM" id="MobiDB-lite"/>
    </source>
</evidence>
<feature type="compositionally biased region" description="Acidic residues" evidence="1">
    <location>
        <begin position="17"/>
        <end position="31"/>
    </location>
</feature>
<sequence length="250" mass="27569">MESMGEEVGPAAVCQSMEEDVGPAMEEEPEREDLSETCRLDRYCAMCVRAFCSHCCAGHHSSPGCHDVIPVGRDAAGQPCFPTHYPGSTRPIPDFIADRMGTADYVTPLARDAYCLNCMAAFCSSACHHHHRDCGRDLILRVEERGGRPCVPCRGDEEWLAFLESVVGDPVGEDDGSGMMLLPLLWRKPGACFQCGGPVPRPLWSCCSPVCATSHNREVTLRRERRDARRAAHLLAKLHIDGPNQQAKYR</sequence>
<evidence type="ECO:0000313" key="3">
    <source>
        <dbReference type="Proteomes" id="UP000095767"/>
    </source>
</evidence>
<keyword evidence="3" id="KW-1185">Reference proteome</keyword>
<accession>A0A1E5WCJ8</accession>
<name>A0A1E5WCJ8_9POAL</name>
<proteinExistence type="predicted"/>
<protein>
    <submittedName>
        <fullName evidence="2">Uncharacterized protein</fullName>
    </submittedName>
</protein>
<comment type="caution">
    <text evidence="2">The sequence shown here is derived from an EMBL/GenBank/DDBJ whole genome shotgun (WGS) entry which is preliminary data.</text>
</comment>
<reference evidence="2 3" key="1">
    <citation type="submission" date="2016-09" db="EMBL/GenBank/DDBJ databases">
        <title>The draft genome of Dichanthelium oligosanthes: A C3 panicoid grass species.</title>
        <authorList>
            <person name="Studer A.J."/>
            <person name="Schnable J.C."/>
            <person name="Brutnell T.P."/>
        </authorList>
    </citation>
    <scope>NUCLEOTIDE SEQUENCE [LARGE SCALE GENOMIC DNA]</scope>
    <source>
        <strain evidence="3">cv. Kellogg 1175</strain>
        <tissue evidence="2">Leaf</tissue>
    </source>
</reference>
<dbReference type="OrthoDB" id="679190at2759"/>
<organism evidence="2 3">
    <name type="scientific">Dichanthelium oligosanthes</name>
    <dbReference type="NCBI Taxonomy" id="888268"/>
    <lineage>
        <taxon>Eukaryota</taxon>
        <taxon>Viridiplantae</taxon>
        <taxon>Streptophyta</taxon>
        <taxon>Embryophyta</taxon>
        <taxon>Tracheophyta</taxon>
        <taxon>Spermatophyta</taxon>
        <taxon>Magnoliopsida</taxon>
        <taxon>Liliopsida</taxon>
        <taxon>Poales</taxon>
        <taxon>Poaceae</taxon>
        <taxon>PACMAD clade</taxon>
        <taxon>Panicoideae</taxon>
        <taxon>Panicodae</taxon>
        <taxon>Paniceae</taxon>
        <taxon>Dichantheliinae</taxon>
        <taxon>Dichanthelium</taxon>
    </lineage>
</organism>
<evidence type="ECO:0000313" key="2">
    <source>
        <dbReference type="EMBL" id="OEL35044.1"/>
    </source>
</evidence>
<feature type="region of interest" description="Disordered" evidence="1">
    <location>
        <begin position="1"/>
        <end position="32"/>
    </location>
</feature>
<dbReference type="EMBL" id="LWDX02013437">
    <property type="protein sequence ID" value="OEL35044.1"/>
    <property type="molecule type" value="Genomic_DNA"/>
</dbReference>
<dbReference type="Proteomes" id="UP000095767">
    <property type="component" value="Unassembled WGS sequence"/>
</dbReference>
<gene>
    <name evidence="2" type="ORF">BAE44_0003943</name>
</gene>
<dbReference type="AlphaFoldDB" id="A0A1E5WCJ8"/>